<feature type="transmembrane region" description="Helical" evidence="1">
    <location>
        <begin position="298"/>
        <end position="322"/>
    </location>
</feature>
<accession>A0A4V6HRZ0</accession>
<reference evidence="2 3" key="1">
    <citation type="journal article" date="2019" name="Anaerobe">
        <title>Detection of Robinsoniella peoriensis in multiple bone samples of a trauma patient.</title>
        <authorList>
            <person name="Schrottner P."/>
            <person name="Hartwich K."/>
            <person name="Bunk B."/>
            <person name="Schober I."/>
            <person name="Helbig S."/>
            <person name="Rudolph W.W."/>
            <person name="Gunzer F."/>
        </authorList>
    </citation>
    <scope>NUCLEOTIDE SEQUENCE [LARGE SCALE GENOMIC DNA]</scope>
    <source>
        <strain evidence="2 3">DSM 106044</strain>
    </source>
</reference>
<name>A0A4V6HRZ0_9FIRM</name>
<evidence type="ECO:0000313" key="3">
    <source>
        <dbReference type="Proteomes" id="UP000306509"/>
    </source>
</evidence>
<proteinExistence type="predicted"/>
<dbReference type="RefSeq" id="WP_044293058.1">
    <property type="nucleotide sequence ID" value="NZ_JTGN01000001.1"/>
</dbReference>
<comment type="caution">
    <text evidence="2">The sequence shown here is derived from an EMBL/GenBank/DDBJ whole genome shotgun (WGS) entry which is preliminary data.</text>
</comment>
<dbReference type="Gene3D" id="2.160.20.110">
    <property type="match status" value="2"/>
</dbReference>
<evidence type="ECO:0000313" key="2">
    <source>
        <dbReference type="EMBL" id="TLD00948.1"/>
    </source>
</evidence>
<organism evidence="2 3">
    <name type="scientific">Robinsoniella peoriensis</name>
    <dbReference type="NCBI Taxonomy" id="180332"/>
    <lineage>
        <taxon>Bacteria</taxon>
        <taxon>Bacillati</taxon>
        <taxon>Bacillota</taxon>
        <taxon>Clostridia</taxon>
        <taxon>Lachnospirales</taxon>
        <taxon>Lachnospiraceae</taxon>
        <taxon>Robinsoniella</taxon>
    </lineage>
</organism>
<protein>
    <submittedName>
        <fullName evidence="2">Uncharacterized protein</fullName>
    </submittedName>
</protein>
<keyword evidence="1" id="KW-0812">Transmembrane</keyword>
<keyword evidence="1" id="KW-0472">Membrane</keyword>
<dbReference type="AlphaFoldDB" id="A0A4V6HRZ0"/>
<evidence type="ECO:0000256" key="1">
    <source>
        <dbReference type="SAM" id="Phobius"/>
    </source>
</evidence>
<gene>
    <name evidence="2" type="ORF">DSM106044_02148</name>
</gene>
<dbReference type="EMBL" id="QGQD01000045">
    <property type="protein sequence ID" value="TLD00948.1"/>
    <property type="molecule type" value="Genomic_DNA"/>
</dbReference>
<keyword evidence="1" id="KW-1133">Transmembrane helix</keyword>
<sequence length="492" mass="54180">MQKNTGYVGGFAAFNNGTIENSYSYIKLNAKKQMSAGFAGENAGIIRKSLAMCKINKTMTGGFSGNNNAEDSCYFFHSEKEGSKKLQKLCDPHHGQRLKTVQSEKEAQELGFDTEVVWEYTGAEPLLRFQAEHWFYEVAQSTTTAEDIVKISTPEELFDLAKKINEGDRALASAYIQLINDIDLGGREWTPIGRERTLPFHGVFDGAGYTVKNFVIKSKETENKGFFGFLNGEVYNLTVDCHIKGGNVAGGIAAICEADAVIGCCAAIIELSGKKGSYGGLAGRNSGRIFHSYAAGKITFLVIPWIFGLPVLLLLLFLLFFIKNPIILPSFAPVPYDPDQDPIPGETIEPNADGNFASFQFEEHIDVDLATGLCKFGFKNPGNSNHNIVIQLQFTDEQAIRIMGSTGRSEEDQKKLDDNPDYDPAVNRMIIAESGAIQIGYQLENLRLVEQPNGAAIPPGEYNAIVYLMFYDIETNERAMLESQLPVVISVH</sequence>
<dbReference type="STRING" id="180332.GCA_000797495_03947"/>
<keyword evidence="3" id="KW-1185">Reference proteome</keyword>
<dbReference type="Proteomes" id="UP000306509">
    <property type="component" value="Unassembled WGS sequence"/>
</dbReference>